<accession>W9S6K9</accession>
<dbReference type="InterPro" id="IPR010775">
    <property type="entry name" value="DUF1365"/>
</dbReference>
<name>W9S6K9_9ROSA</name>
<gene>
    <name evidence="1" type="ORF">L484_021644</name>
</gene>
<protein>
    <submittedName>
        <fullName evidence="1">Uncharacterized protein</fullName>
    </submittedName>
</protein>
<evidence type="ECO:0000313" key="2">
    <source>
        <dbReference type="Proteomes" id="UP000030645"/>
    </source>
</evidence>
<reference evidence="2" key="1">
    <citation type="submission" date="2013-01" db="EMBL/GenBank/DDBJ databases">
        <title>Draft Genome Sequence of a Mulberry Tree, Morus notabilis C.K. Schneid.</title>
        <authorList>
            <person name="He N."/>
            <person name="Zhao S."/>
        </authorList>
    </citation>
    <scope>NUCLEOTIDE SEQUENCE</scope>
</reference>
<evidence type="ECO:0000313" key="1">
    <source>
        <dbReference type="EMBL" id="EXC29336.1"/>
    </source>
</evidence>
<dbReference type="Proteomes" id="UP000030645">
    <property type="component" value="Unassembled WGS sequence"/>
</dbReference>
<dbReference type="STRING" id="981085.W9S6K9"/>
<sequence>MSGSDTKLLLTPVSAVPRPRPRLFLAIVTNTPWGERGLFVFDPKSDLIAKPLHVSPFMDMLGNWSIKANAPGDNLFVAISVQHPTLGDYFTATLRAKKVSSSSVSDHSLFFWLMPHKVAVWIYWHVSTTSISKFNVFIFAALKINCSIDKKSS</sequence>
<proteinExistence type="predicted"/>
<dbReference type="PANTHER" id="PTHR33973">
    <property type="entry name" value="OS07G0153300 PROTEIN"/>
    <property type="match status" value="1"/>
</dbReference>
<organism evidence="1 2">
    <name type="scientific">Morus notabilis</name>
    <dbReference type="NCBI Taxonomy" id="981085"/>
    <lineage>
        <taxon>Eukaryota</taxon>
        <taxon>Viridiplantae</taxon>
        <taxon>Streptophyta</taxon>
        <taxon>Embryophyta</taxon>
        <taxon>Tracheophyta</taxon>
        <taxon>Spermatophyta</taxon>
        <taxon>Magnoliopsida</taxon>
        <taxon>eudicotyledons</taxon>
        <taxon>Gunneridae</taxon>
        <taxon>Pentapetalae</taxon>
        <taxon>rosids</taxon>
        <taxon>fabids</taxon>
        <taxon>Rosales</taxon>
        <taxon>Moraceae</taxon>
        <taxon>Moreae</taxon>
        <taxon>Morus</taxon>
    </lineage>
</organism>
<dbReference type="eggNOG" id="ENOG502QVK6">
    <property type="taxonomic scope" value="Eukaryota"/>
</dbReference>
<dbReference type="AlphaFoldDB" id="W9S6K9"/>
<keyword evidence="2" id="KW-1185">Reference proteome</keyword>
<dbReference type="Pfam" id="PF07103">
    <property type="entry name" value="DUF1365"/>
    <property type="match status" value="1"/>
</dbReference>
<dbReference type="EMBL" id="KE346191">
    <property type="protein sequence ID" value="EXC29336.1"/>
    <property type="molecule type" value="Genomic_DNA"/>
</dbReference>
<dbReference type="PANTHER" id="PTHR33973:SF4">
    <property type="entry name" value="OS07G0153300 PROTEIN"/>
    <property type="match status" value="1"/>
</dbReference>